<keyword evidence="3" id="KW-0949">S-adenosyl-L-methionine</keyword>
<dbReference type="Proteomes" id="UP000007305">
    <property type="component" value="Chromosome 8"/>
</dbReference>
<reference evidence="5" key="2">
    <citation type="submission" date="2015-12" db="EMBL/GenBank/DDBJ databases">
        <title>Update maize B73 reference genome by single molecule sequencing technologies.</title>
        <authorList>
            <consortium name="Maize Genome Sequencing Project"/>
            <person name="Ware D."/>
        </authorList>
    </citation>
    <scope>NUCLEOTIDE SEQUENCE</scope>
    <source>
        <tissue evidence="5">Seedling</tissue>
    </source>
</reference>
<dbReference type="eggNOG" id="KOG3191">
    <property type="taxonomic scope" value="Eukaryota"/>
</dbReference>
<accession>K7UYP4</accession>
<name>K7UYP4_MAIZE</name>
<dbReference type="PANTHER" id="PTHR45875:SF1">
    <property type="entry name" value="METHYLTRANSFERASE N6AMT1"/>
    <property type="match status" value="1"/>
</dbReference>
<evidence type="ECO:0000256" key="2">
    <source>
        <dbReference type="ARBA" id="ARBA00022679"/>
    </source>
</evidence>
<protein>
    <submittedName>
        <fullName evidence="5">S-adenosyl-L-methionine-dependent methyltransferase superfamily protein</fullName>
    </submittedName>
</protein>
<keyword evidence="2 5" id="KW-0808">Transferase</keyword>
<reference evidence="7" key="1">
    <citation type="journal article" date="2009" name="Science">
        <title>The B73 maize genome: complexity, diversity, and dynamics.</title>
        <authorList>
            <person name="Schnable P.S."/>
            <person name="Ware D."/>
            <person name="Fulton R.S."/>
            <person name="Stein J.C."/>
            <person name="Wei F."/>
            <person name="Pasternak S."/>
            <person name="Liang C."/>
            <person name="Zhang J."/>
            <person name="Fulton L."/>
            <person name="Graves T.A."/>
            <person name="Minx P."/>
            <person name="Reily A.D."/>
            <person name="Courtney L."/>
            <person name="Kruchowski S.S."/>
            <person name="Tomlinson C."/>
            <person name="Strong C."/>
            <person name="Delehaunty K."/>
            <person name="Fronick C."/>
            <person name="Courtney B."/>
            <person name="Rock S.M."/>
            <person name="Belter E."/>
            <person name="Du F."/>
            <person name="Kim K."/>
            <person name="Abbott R.M."/>
            <person name="Cotton M."/>
            <person name="Levy A."/>
            <person name="Marchetto P."/>
            <person name="Ochoa K."/>
            <person name="Jackson S.M."/>
            <person name="Gillam B."/>
            <person name="Chen W."/>
            <person name="Yan L."/>
            <person name="Higginbotham J."/>
            <person name="Cardenas M."/>
            <person name="Waligorski J."/>
            <person name="Applebaum E."/>
            <person name="Phelps L."/>
            <person name="Falcone J."/>
            <person name="Kanchi K."/>
            <person name="Thane T."/>
            <person name="Scimone A."/>
            <person name="Thane N."/>
            <person name="Henke J."/>
            <person name="Wang T."/>
            <person name="Ruppert J."/>
            <person name="Shah N."/>
            <person name="Rotter K."/>
            <person name="Hodges J."/>
            <person name="Ingenthron E."/>
            <person name="Cordes M."/>
            <person name="Kohlberg S."/>
            <person name="Sgro J."/>
            <person name="Delgado B."/>
            <person name="Mead K."/>
            <person name="Chinwalla A."/>
            <person name="Leonard S."/>
            <person name="Crouse K."/>
            <person name="Collura K."/>
            <person name="Kudrna D."/>
            <person name="Currie J."/>
            <person name="He R."/>
            <person name="Angelova A."/>
            <person name="Rajasekar S."/>
            <person name="Mueller T."/>
            <person name="Lomeli R."/>
            <person name="Scara G."/>
            <person name="Ko A."/>
            <person name="Delaney K."/>
            <person name="Wissotski M."/>
            <person name="Lopez G."/>
            <person name="Campos D."/>
            <person name="Braidotti M."/>
            <person name="Ashley E."/>
            <person name="Golser W."/>
            <person name="Kim H."/>
            <person name="Lee S."/>
            <person name="Lin J."/>
            <person name="Dujmic Z."/>
            <person name="Kim W."/>
            <person name="Talag J."/>
            <person name="Zuccolo A."/>
            <person name="Fan C."/>
            <person name="Sebastian A."/>
            <person name="Kramer M."/>
            <person name="Spiegel L."/>
            <person name="Nascimento L."/>
            <person name="Zutavern T."/>
            <person name="Miller B."/>
            <person name="Ambroise C."/>
            <person name="Muller S."/>
            <person name="Spooner W."/>
            <person name="Narechania A."/>
            <person name="Ren L."/>
            <person name="Wei S."/>
            <person name="Kumari S."/>
            <person name="Faga B."/>
            <person name="Levy M.J."/>
            <person name="McMahan L."/>
            <person name="Van Buren P."/>
            <person name="Vaughn M.W."/>
            <person name="Ying K."/>
            <person name="Yeh C.-T."/>
            <person name="Emrich S.J."/>
            <person name="Jia Y."/>
            <person name="Kalyanaraman A."/>
            <person name="Hsia A.-P."/>
            <person name="Barbazuk W.B."/>
            <person name="Baucom R.S."/>
            <person name="Brutnell T.P."/>
            <person name="Carpita N.C."/>
            <person name="Chaparro C."/>
            <person name="Chia J.-M."/>
            <person name="Deragon J.-M."/>
            <person name="Estill J.C."/>
            <person name="Fu Y."/>
            <person name="Jeddeloh J.A."/>
            <person name="Han Y."/>
            <person name="Lee H."/>
            <person name="Li P."/>
            <person name="Lisch D.R."/>
            <person name="Liu S."/>
            <person name="Liu Z."/>
            <person name="Nagel D.H."/>
            <person name="McCann M.C."/>
            <person name="SanMiguel P."/>
            <person name="Myers A.M."/>
            <person name="Nettleton D."/>
            <person name="Nguyen J."/>
            <person name="Penning B.W."/>
            <person name="Ponnala L."/>
            <person name="Schneider K.L."/>
            <person name="Schwartz D.C."/>
            <person name="Sharma A."/>
            <person name="Soderlund C."/>
            <person name="Springer N.M."/>
            <person name="Sun Q."/>
            <person name="Wang H."/>
            <person name="Waterman M."/>
            <person name="Westerman R."/>
            <person name="Wolfgruber T.K."/>
            <person name="Yang L."/>
            <person name="Yu Y."/>
            <person name="Zhang L."/>
            <person name="Zhou S."/>
            <person name="Zhu Q."/>
            <person name="Bennetzen J.L."/>
            <person name="Dawe R.K."/>
            <person name="Jiang J."/>
            <person name="Jiang N."/>
            <person name="Presting G.G."/>
            <person name="Wessler S.R."/>
            <person name="Aluru S."/>
            <person name="Martienssen R.A."/>
            <person name="Clifton S.W."/>
            <person name="McCombie W.R."/>
            <person name="Wing R.A."/>
            <person name="Wilson R.K."/>
        </authorList>
    </citation>
    <scope>NUCLEOTIDE SEQUENCE [LARGE SCALE GENOMIC DNA]</scope>
    <source>
        <strain evidence="7">cv. B73</strain>
    </source>
</reference>
<gene>
    <name evidence="5" type="ORF">ZEAMMB73_Zm00001d011137</name>
</gene>
<reference evidence="6" key="3">
    <citation type="submission" date="2019-07" db="EMBL/GenBank/DDBJ databases">
        <authorList>
            <person name="Seetharam A."/>
            <person name="Woodhouse M."/>
            <person name="Cannon E."/>
        </authorList>
    </citation>
    <scope>NUCLEOTIDE SEQUENCE [LARGE SCALE GENOMIC DNA]</scope>
    <source>
        <strain evidence="6">cv. B73</strain>
    </source>
</reference>
<evidence type="ECO:0000313" key="6">
    <source>
        <dbReference type="EnsemblPlants" id="Zm00001eb356470_P001"/>
    </source>
</evidence>
<sequence>MGAQPAHSLVPPSASGRWSPARGNGERRRRGSNGEARGAPSGAKKGLPRKGKASSGRTLNTTQIPLVASHPDVYEPCDDSFALVDALLSDKAQLLTLQPRLCMEVGSGSGYVITSLVIMLRQLGSGAQYLAIDINQHATETTQVTLEAHGVHAYVIVTDIMWC</sequence>
<evidence type="ECO:0000313" key="7">
    <source>
        <dbReference type="Proteomes" id="UP000007305"/>
    </source>
</evidence>
<dbReference type="EMBL" id="CM000784">
    <property type="protein sequence ID" value="AQK95827.1"/>
    <property type="molecule type" value="Genomic_DNA"/>
</dbReference>
<dbReference type="STRING" id="4577.K7UYP4"/>
<dbReference type="HOGENOM" id="CLU_1629515_0_0_1"/>
<dbReference type="Gene3D" id="3.40.50.150">
    <property type="entry name" value="Vaccinia Virus protein VP39"/>
    <property type="match status" value="1"/>
</dbReference>
<dbReference type="SMR" id="K7UYP4"/>
<dbReference type="InterPro" id="IPR052190">
    <property type="entry name" value="Euk-Arch_PrmC-MTase"/>
</dbReference>
<dbReference type="AlphaFoldDB" id="K7UYP4"/>
<dbReference type="GO" id="GO:0008757">
    <property type="term" value="F:S-adenosylmethionine-dependent methyltransferase activity"/>
    <property type="evidence" value="ECO:0000318"/>
    <property type="project" value="GO_Central"/>
</dbReference>
<feature type="region of interest" description="Disordered" evidence="4">
    <location>
        <begin position="1"/>
        <end position="62"/>
    </location>
</feature>
<dbReference type="PANTHER" id="PTHR45875">
    <property type="entry name" value="METHYLTRANSFERASE N6AMT1"/>
    <property type="match status" value="1"/>
</dbReference>
<dbReference type="Gramene" id="Zm00001eb356470_T001">
    <property type="protein sequence ID" value="Zm00001eb356470_P001"/>
    <property type="gene ID" value="Zm00001eb356470"/>
</dbReference>
<proteinExistence type="predicted"/>
<dbReference type="PaxDb" id="4577-GRMZM2G463983_P01"/>
<dbReference type="InterPro" id="IPR029063">
    <property type="entry name" value="SAM-dependent_MTases_sf"/>
</dbReference>
<dbReference type="GO" id="GO:0032259">
    <property type="term" value="P:methylation"/>
    <property type="evidence" value="ECO:0007669"/>
    <property type="project" value="UniProtKB-KW"/>
</dbReference>
<evidence type="ECO:0000313" key="5">
    <source>
        <dbReference type="EMBL" id="AQK95827.1"/>
    </source>
</evidence>
<dbReference type="SUPFAM" id="SSF53335">
    <property type="entry name" value="S-adenosyl-L-methionine-dependent methyltransferases"/>
    <property type="match status" value="1"/>
</dbReference>
<evidence type="ECO:0000256" key="1">
    <source>
        <dbReference type="ARBA" id="ARBA00022603"/>
    </source>
</evidence>
<reference evidence="6" key="4">
    <citation type="submission" date="2021-05" db="UniProtKB">
        <authorList>
            <consortium name="EnsemblPlants"/>
        </authorList>
    </citation>
    <scope>IDENTIFICATION</scope>
    <source>
        <strain evidence="6">cv. B73</strain>
    </source>
</reference>
<evidence type="ECO:0000256" key="3">
    <source>
        <dbReference type="ARBA" id="ARBA00022691"/>
    </source>
</evidence>
<evidence type="ECO:0000256" key="4">
    <source>
        <dbReference type="SAM" id="MobiDB-lite"/>
    </source>
</evidence>
<dbReference type="GO" id="GO:0035657">
    <property type="term" value="C:eRF1 methyltransferase complex"/>
    <property type="evidence" value="ECO:0000318"/>
    <property type="project" value="GO_Central"/>
</dbReference>
<keyword evidence="1 5" id="KW-0489">Methyltransferase</keyword>
<dbReference type="GO" id="GO:0008276">
    <property type="term" value="F:protein methyltransferase activity"/>
    <property type="evidence" value="ECO:0000318"/>
    <property type="project" value="GO_Central"/>
</dbReference>
<organism evidence="5">
    <name type="scientific">Zea mays</name>
    <name type="common">Maize</name>
    <dbReference type="NCBI Taxonomy" id="4577"/>
    <lineage>
        <taxon>Eukaryota</taxon>
        <taxon>Viridiplantae</taxon>
        <taxon>Streptophyta</taxon>
        <taxon>Embryophyta</taxon>
        <taxon>Tracheophyta</taxon>
        <taxon>Spermatophyta</taxon>
        <taxon>Magnoliopsida</taxon>
        <taxon>Liliopsida</taxon>
        <taxon>Poales</taxon>
        <taxon>Poaceae</taxon>
        <taxon>PACMAD clade</taxon>
        <taxon>Panicoideae</taxon>
        <taxon>Andropogonodae</taxon>
        <taxon>Andropogoneae</taxon>
        <taxon>Tripsacinae</taxon>
        <taxon>Zea</taxon>
    </lineage>
</organism>
<keyword evidence="7" id="KW-1185">Reference proteome</keyword>
<dbReference type="EnsemblPlants" id="Zm00001eb356470_T001">
    <property type="protein sequence ID" value="Zm00001eb356470_P001"/>
    <property type="gene ID" value="Zm00001eb356470"/>
</dbReference>